<accession>A0A7T7RG36</accession>
<evidence type="ECO:0000256" key="2">
    <source>
        <dbReference type="SAM" id="SignalP"/>
    </source>
</evidence>
<evidence type="ECO:0000256" key="1">
    <source>
        <dbReference type="SAM" id="MobiDB-lite"/>
    </source>
</evidence>
<gene>
    <name evidence="3" type="ORF">JEQ17_42015</name>
</gene>
<sequence length="141" mass="14413">MRTRTWFTGLAAGAALLAGSSVTTAQAVPAGPSASLPFEARATGIGEPPSWTPSGTATCSSHSHSDRDNGGGETTSTSTPRRSGPHSTCGSNPVGSRAVDYHCYTVNESDNTWTYVTVRASGAQGWVYDGNLTNGGSTVLC</sequence>
<feature type="region of interest" description="Disordered" evidence="1">
    <location>
        <begin position="36"/>
        <end position="96"/>
    </location>
</feature>
<evidence type="ECO:0000313" key="4">
    <source>
        <dbReference type="Proteomes" id="UP000595636"/>
    </source>
</evidence>
<proteinExistence type="predicted"/>
<feature type="compositionally biased region" description="Polar residues" evidence="1">
    <location>
        <begin position="52"/>
        <end position="62"/>
    </location>
</feature>
<dbReference type="KEGG" id="slf:JEQ17_42015"/>
<feature type="compositionally biased region" description="Low complexity" evidence="1">
    <location>
        <begin position="74"/>
        <end position="88"/>
    </location>
</feature>
<dbReference type="EMBL" id="CP066831">
    <property type="protein sequence ID" value="QQM45344.1"/>
    <property type="molecule type" value="Genomic_DNA"/>
</dbReference>
<evidence type="ECO:0000313" key="3">
    <source>
        <dbReference type="EMBL" id="QQM45344.1"/>
    </source>
</evidence>
<reference evidence="3 4" key="1">
    <citation type="submission" date="2020-12" db="EMBL/GenBank/DDBJ databases">
        <title>A novel species.</title>
        <authorList>
            <person name="Li K."/>
        </authorList>
    </citation>
    <scope>NUCLEOTIDE SEQUENCE [LARGE SCALE GENOMIC DNA]</scope>
    <source>
        <strain evidence="3 4">ZYC-3</strain>
    </source>
</reference>
<feature type="signal peptide" evidence="2">
    <location>
        <begin position="1"/>
        <end position="27"/>
    </location>
</feature>
<feature type="chain" id="PRO_5032768219" evidence="2">
    <location>
        <begin position="28"/>
        <end position="141"/>
    </location>
</feature>
<dbReference type="RefSeq" id="WP_200400153.1">
    <property type="nucleotide sequence ID" value="NZ_CP066831.1"/>
</dbReference>
<keyword evidence="4" id="KW-1185">Reference proteome</keyword>
<protein>
    <submittedName>
        <fullName evidence="3">SH3 domain-containing protein</fullName>
    </submittedName>
</protein>
<name>A0A7T7RG36_9ACTN</name>
<keyword evidence="2" id="KW-0732">Signal</keyword>
<dbReference type="Proteomes" id="UP000595636">
    <property type="component" value="Chromosome"/>
</dbReference>
<organism evidence="3 4">
    <name type="scientific">Streptomyces liliifuscus</name>
    <dbReference type="NCBI Taxonomy" id="2797636"/>
    <lineage>
        <taxon>Bacteria</taxon>
        <taxon>Bacillati</taxon>
        <taxon>Actinomycetota</taxon>
        <taxon>Actinomycetes</taxon>
        <taxon>Kitasatosporales</taxon>
        <taxon>Streptomycetaceae</taxon>
        <taxon>Streptomyces</taxon>
    </lineage>
</organism>
<dbReference type="AlphaFoldDB" id="A0A7T7RG36"/>